<proteinExistence type="predicted"/>
<evidence type="ECO:0000259" key="3">
    <source>
        <dbReference type="PROSITE" id="PS50966"/>
    </source>
</evidence>
<feature type="region of interest" description="Disordered" evidence="2">
    <location>
        <begin position="98"/>
        <end position="118"/>
    </location>
</feature>
<keyword evidence="1" id="KW-0479">Metal-binding</keyword>
<name>A0A0S4J7F5_BODSA</name>
<organism evidence="4 5">
    <name type="scientific">Bodo saltans</name>
    <name type="common">Flagellated protozoan</name>
    <dbReference type="NCBI Taxonomy" id="75058"/>
    <lineage>
        <taxon>Eukaryota</taxon>
        <taxon>Discoba</taxon>
        <taxon>Euglenozoa</taxon>
        <taxon>Kinetoplastea</taxon>
        <taxon>Metakinetoplastina</taxon>
        <taxon>Eubodonida</taxon>
        <taxon>Bodonidae</taxon>
        <taxon>Bodo</taxon>
    </lineage>
</organism>
<dbReference type="PROSITE" id="PS50966">
    <property type="entry name" value="ZF_SWIM"/>
    <property type="match status" value="1"/>
</dbReference>
<evidence type="ECO:0000256" key="2">
    <source>
        <dbReference type="SAM" id="MobiDB-lite"/>
    </source>
</evidence>
<accession>A0A0S4J7F5</accession>
<protein>
    <recommendedName>
        <fullName evidence="3">SWIM-type domain-containing protein</fullName>
    </recommendedName>
</protein>
<evidence type="ECO:0000313" key="4">
    <source>
        <dbReference type="EMBL" id="CUG86404.1"/>
    </source>
</evidence>
<evidence type="ECO:0000313" key="5">
    <source>
        <dbReference type="Proteomes" id="UP000051952"/>
    </source>
</evidence>
<keyword evidence="5" id="KW-1185">Reference proteome</keyword>
<dbReference type="VEuPathDB" id="TriTrypDB:BSAL_92960"/>
<dbReference type="OrthoDB" id="337581at2759"/>
<feature type="domain" description="SWIM-type" evidence="3">
    <location>
        <begin position="139"/>
        <end position="183"/>
    </location>
</feature>
<dbReference type="Proteomes" id="UP000051952">
    <property type="component" value="Unassembled WGS sequence"/>
</dbReference>
<sequence length="247" mass="26679">MYSGYQGPAPTSSTLSAASISTALATRLSTPFGNLVHTVGDDSPNGAPTSSVLPLSKQLEAVFFTNAKVFSAATGIAFHMNEPIYRLVVPLPSTITAGSRSASQRDDTEEPLSTPLSGGGHVGMLASHRILRTPGRYVFQVGSHVVFEPPTSLCSCAAFKFQVINKHDTRSCKHIIALQMALRLDAELHADSNKHSTPEAFHALREENVNSQDVAPLQSSSRPQWTSIRERKILPEEFIALVTSPHY</sequence>
<gene>
    <name evidence="4" type="ORF">BSAL_92960</name>
</gene>
<reference evidence="5" key="1">
    <citation type="submission" date="2015-09" db="EMBL/GenBank/DDBJ databases">
        <authorList>
            <consortium name="Pathogen Informatics"/>
        </authorList>
    </citation>
    <scope>NUCLEOTIDE SEQUENCE [LARGE SCALE GENOMIC DNA]</scope>
    <source>
        <strain evidence="5">Lake Konstanz</strain>
    </source>
</reference>
<evidence type="ECO:0000256" key="1">
    <source>
        <dbReference type="PROSITE-ProRule" id="PRU00325"/>
    </source>
</evidence>
<keyword evidence="1" id="KW-0862">Zinc</keyword>
<dbReference type="GO" id="GO:0008270">
    <property type="term" value="F:zinc ion binding"/>
    <property type="evidence" value="ECO:0007669"/>
    <property type="project" value="UniProtKB-KW"/>
</dbReference>
<dbReference type="AlphaFoldDB" id="A0A0S4J7F5"/>
<dbReference type="InterPro" id="IPR007527">
    <property type="entry name" value="Znf_SWIM"/>
</dbReference>
<keyword evidence="1" id="KW-0863">Zinc-finger</keyword>
<dbReference type="EMBL" id="CYKH01001288">
    <property type="protein sequence ID" value="CUG86404.1"/>
    <property type="molecule type" value="Genomic_DNA"/>
</dbReference>